<dbReference type="InterPro" id="IPR032783">
    <property type="entry name" value="AraC_lig"/>
</dbReference>
<accession>A0A2T0K1K4</accession>
<dbReference type="EMBL" id="PVMZ01000018">
    <property type="protein sequence ID" value="PRX16699.1"/>
    <property type="molecule type" value="Genomic_DNA"/>
</dbReference>
<dbReference type="InterPro" id="IPR018062">
    <property type="entry name" value="HTH_AraC-typ_CS"/>
</dbReference>
<evidence type="ECO:0000256" key="4">
    <source>
        <dbReference type="SAM" id="MobiDB-lite"/>
    </source>
</evidence>
<evidence type="ECO:0000256" key="3">
    <source>
        <dbReference type="ARBA" id="ARBA00023163"/>
    </source>
</evidence>
<dbReference type="SUPFAM" id="SSF46689">
    <property type="entry name" value="Homeodomain-like"/>
    <property type="match status" value="2"/>
</dbReference>
<dbReference type="GO" id="GO:0043565">
    <property type="term" value="F:sequence-specific DNA binding"/>
    <property type="evidence" value="ECO:0007669"/>
    <property type="project" value="InterPro"/>
</dbReference>
<reference evidence="6 7" key="1">
    <citation type="submission" date="2018-03" db="EMBL/GenBank/DDBJ databases">
        <title>Genomic Encyclopedia of Archaeal and Bacterial Type Strains, Phase II (KMG-II): from individual species to whole genera.</title>
        <authorList>
            <person name="Goeker M."/>
        </authorList>
    </citation>
    <scope>NUCLEOTIDE SEQUENCE [LARGE SCALE GENOMIC DNA]</scope>
    <source>
        <strain evidence="6 7">DSM 43146</strain>
    </source>
</reference>
<dbReference type="InterPro" id="IPR018060">
    <property type="entry name" value="HTH_AraC"/>
</dbReference>
<dbReference type="Pfam" id="PF12852">
    <property type="entry name" value="Cupin_6"/>
    <property type="match status" value="1"/>
</dbReference>
<sequence length="350" mass="37735">MFQGLPHMSERLRSTGMDPLGDLLDGVRARTAAFCQAVLDPPWGLRIDDRAPLALATPLRGHAWVILDDGEKVLVEAGGVAIVQGPEPYTVADKPTTRPQISVRPGNRLIDLDGVDITAETLQRTNTSRLWRRAGVDDAAGSTILASGTYQVANLVSGRLLAALPRIVHVPRDQIHSPIMDLLTAEVDRDEPGQQVVLDRLLDLALIATLRAWFARPAADPPGWYRAHGDPLIGPALRLVHDDPARPWTVAGLAAATGASRAAFARRFTDLVGRPPMTYLTQWRLDLAAEALRNSEATVGAIARQVGYANAFALTVAFKRVHGTSPTDFRRGPAHDDAPALERAGASVDQ</sequence>
<dbReference type="SMART" id="SM00342">
    <property type="entry name" value="HTH_ARAC"/>
    <property type="match status" value="1"/>
</dbReference>
<feature type="region of interest" description="Disordered" evidence="4">
    <location>
        <begin position="325"/>
        <end position="350"/>
    </location>
</feature>
<dbReference type="Proteomes" id="UP000239415">
    <property type="component" value="Unassembled WGS sequence"/>
</dbReference>
<dbReference type="GO" id="GO:0003700">
    <property type="term" value="F:DNA-binding transcription factor activity"/>
    <property type="evidence" value="ECO:0007669"/>
    <property type="project" value="InterPro"/>
</dbReference>
<feature type="domain" description="HTH araC/xylS-type" evidence="5">
    <location>
        <begin position="234"/>
        <end position="332"/>
    </location>
</feature>
<evidence type="ECO:0000313" key="7">
    <source>
        <dbReference type="Proteomes" id="UP000239415"/>
    </source>
</evidence>
<proteinExistence type="predicted"/>
<feature type="compositionally biased region" description="Basic and acidic residues" evidence="4">
    <location>
        <begin position="328"/>
        <end position="340"/>
    </location>
</feature>
<dbReference type="PANTHER" id="PTHR46796:SF13">
    <property type="entry name" value="HTH-TYPE TRANSCRIPTIONAL ACTIVATOR RHAS"/>
    <property type="match status" value="1"/>
</dbReference>
<dbReference type="InterPro" id="IPR009057">
    <property type="entry name" value="Homeodomain-like_sf"/>
</dbReference>
<keyword evidence="1" id="KW-0805">Transcription regulation</keyword>
<name>A0A2T0K1K4_9ACTN</name>
<gene>
    <name evidence="6" type="ORF">CLV67_11830</name>
</gene>
<organism evidence="6 7">
    <name type="scientific">Actinoplanes italicus</name>
    <dbReference type="NCBI Taxonomy" id="113567"/>
    <lineage>
        <taxon>Bacteria</taxon>
        <taxon>Bacillati</taxon>
        <taxon>Actinomycetota</taxon>
        <taxon>Actinomycetes</taxon>
        <taxon>Micromonosporales</taxon>
        <taxon>Micromonosporaceae</taxon>
        <taxon>Actinoplanes</taxon>
    </lineage>
</organism>
<dbReference type="PROSITE" id="PS00041">
    <property type="entry name" value="HTH_ARAC_FAMILY_1"/>
    <property type="match status" value="1"/>
</dbReference>
<keyword evidence="3" id="KW-0804">Transcription</keyword>
<protein>
    <submittedName>
        <fullName evidence="6">AraC family transcriptional regulator</fullName>
    </submittedName>
</protein>
<keyword evidence="7" id="KW-1185">Reference proteome</keyword>
<dbReference type="Gene3D" id="1.10.10.60">
    <property type="entry name" value="Homeodomain-like"/>
    <property type="match status" value="2"/>
</dbReference>
<dbReference type="InterPro" id="IPR050204">
    <property type="entry name" value="AraC_XylS_family_regulators"/>
</dbReference>
<keyword evidence="2" id="KW-0238">DNA-binding</keyword>
<dbReference type="Pfam" id="PF12833">
    <property type="entry name" value="HTH_18"/>
    <property type="match status" value="1"/>
</dbReference>
<dbReference type="PROSITE" id="PS01124">
    <property type="entry name" value="HTH_ARAC_FAMILY_2"/>
    <property type="match status" value="1"/>
</dbReference>
<dbReference type="PANTHER" id="PTHR46796">
    <property type="entry name" value="HTH-TYPE TRANSCRIPTIONAL ACTIVATOR RHAS-RELATED"/>
    <property type="match status" value="1"/>
</dbReference>
<evidence type="ECO:0000259" key="5">
    <source>
        <dbReference type="PROSITE" id="PS01124"/>
    </source>
</evidence>
<comment type="caution">
    <text evidence="6">The sequence shown here is derived from an EMBL/GenBank/DDBJ whole genome shotgun (WGS) entry which is preliminary data.</text>
</comment>
<evidence type="ECO:0000256" key="1">
    <source>
        <dbReference type="ARBA" id="ARBA00023015"/>
    </source>
</evidence>
<evidence type="ECO:0000256" key="2">
    <source>
        <dbReference type="ARBA" id="ARBA00023125"/>
    </source>
</evidence>
<evidence type="ECO:0000313" key="6">
    <source>
        <dbReference type="EMBL" id="PRX16699.1"/>
    </source>
</evidence>
<dbReference type="AlphaFoldDB" id="A0A2T0K1K4"/>